<evidence type="ECO:0000259" key="4">
    <source>
        <dbReference type="Pfam" id="PF24905"/>
    </source>
</evidence>
<dbReference type="InterPro" id="IPR056870">
    <property type="entry name" value="TTC3/DZIP3/RBM44-like_helical"/>
</dbReference>
<dbReference type="OrthoDB" id="8062037at2759"/>
<feature type="region of interest" description="Disordered" evidence="2">
    <location>
        <begin position="213"/>
        <end position="309"/>
    </location>
</feature>
<evidence type="ECO:0000313" key="5">
    <source>
        <dbReference type="EMBL" id="KAG9463573.1"/>
    </source>
</evidence>
<comment type="caution">
    <text evidence="5">The sequence shown here is derived from an EMBL/GenBank/DDBJ whole genome shotgun (WGS) entry which is preliminary data.</text>
</comment>
<organism evidence="5 6">
    <name type="scientific">Eleutherodactylus coqui</name>
    <name type="common">Puerto Rican coqui</name>
    <dbReference type="NCBI Taxonomy" id="57060"/>
    <lineage>
        <taxon>Eukaryota</taxon>
        <taxon>Metazoa</taxon>
        <taxon>Chordata</taxon>
        <taxon>Craniata</taxon>
        <taxon>Vertebrata</taxon>
        <taxon>Euteleostomi</taxon>
        <taxon>Amphibia</taxon>
        <taxon>Batrachia</taxon>
        <taxon>Anura</taxon>
        <taxon>Neobatrachia</taxon>
        <taxon>Hyloidea</taxon>
        <taxon>Eleutherodactylidae</taxon>
        <taxon>Eleutherodactylinae</taxon>
        <taxon>Eleutherodactylus</taxon>
        <taxon>Eleutherodactylus</taxon>
    </lineage>
</organism>
<dbReference type="AlphaFoldDB" id="A0A8J6BNB8"/>
<feature type="coiled-coil region" evidence="1">
    <location>
        <begin position="28"/>
        <end position="73"/>
    </location>
</feature>
<feature type="compositionally biased region" description="Low complexity" evidence="2">
    <location>
        <begin position="213"/>
        <end position="243"/>
    </location>
</feature>
<protein>
    <submittedName>
        <fullName evidence="5">Uncharacterized protein</fullName>
    </submittedName>
</protein>
<accession>A0A8J6BNB8</accession>
<proteinExistence type="predicted"/>
<feature type="compositionally biased region" description="Basic residues" evidence="2">
    <location>
        <begin position="256"/>
        <end position="265"/>
    </location>
</feature>
<evidence type="ECO:0000259" key="3">
    <source>
        <dbReference type="Pfam" id="PF24525"/>
    </source>
</evidence>
<feature type="coiled-coil region" evidence="1">
    <location>
        <begin position="100"/>
        <end position="127"/>
    </location>
</feature>
<keyword evidence="6" id="KW-1185">Reference proteome</keyword>
<dbReference type="Proteomes" id="UP000770717">
    <property type="component" value="Unassembled WGS sequence"/>
</dbReference>
<dbReference type="EMBL" id="WNTK01006453">
    <property type="protein sequence ID" value="KAG9463573.1"/>
    <property type="molecule type" value="Genomic_DNA"/>
</dbReference>
<dbReference type="Pfam" id="PF24525">
    <property type="entry name" value="TTC3"/>
    <property type="match status" value="1"/>
</dbReference>
<feature type="region of interest" description="Disordered" evidence="2">
    <location>
        <begin position="371"/>
        <end position="390"/>
    </location>
</feature>
<sequence>VDHVSPGCFPYTIFSRFLLSDVYDDVPLQIAKTELVWLQQEYENETKKWLQERKENQEKLKALKNGVKAATESIDKYIKGIEEKRRQYEAYIEDFAKIQCSKFENEKAKLEKHIGKREAEREEAAQRAAVAEVTVLENQKEAGLLKLQMKASTTEQGIKMLKPMANSNPGTVEQISSMEAHLVNLRKEMDVLQSEFDEKITLLKKSTKLSPAAATAMKQPSAPATSDPSAVASAPVSARPSPSHMKPANPLPARSPVKKTNKGAKQKVAAKPQTKPKSPAPSPAKVPGTSGPDRRGTGQPESRPSSSAKPTLFDKIIAELHDIFPHYSSAELASFIKDFRVRNNGTLSGLTHEEIICRVTEHILDCQARNPPAAASQVRGGLSGPPSSDL</sequence>
<dbReference type="PANTHER" id="PTHR17550:SF4">
    <property type="entry name" value="E3 UBIQUITIN-PROTEIN LIGASE TTC3"/>
    <property type="match status" value="1"/>
</dbReference>
<evidence type="ECO:0000256" key="2">
    <source>
        <dbReference type="SAM" id="MobiDB-lite"/>
    </source>
</evidence>
<dbReference type="Pfam" id="PF24905">
    <property type="entry name" value="TTC3_9th"/>
    <property type="match status" value="1"/>
</dbReference>
<reference evidence="5" key="1">
    <citation type="thesis" date="2020" institute="ProQuest LLC" country="789 East Eisenhower Parkway, Ann Arbor, MI, USA">
        <title>Comparative Genomics and Chromosome Evolution.</title>
        <authorList>
            <person name="Mudd A.B."/>
        </authorList>
    </citation>
    <scope>NUCLEOTIDE SEQUENCE</scope>
    <source>
        <strain evidence="5">HN-11 Male</strain>
        <tissue evidence="5">Kidney and liver</tissue>
    </source>
</reference>
<feature type="non-terminal residue" evidence="5">
    <location>
        <position position="1"/>
    </location>
</feature>
<evidence type="ECO:0000256" key="1">
    <source>
        <dbReference type="SAM" id="Coils"/>
    </source>
</evidence>
<gene>
    <name evidence="5" type="ORF">GDO78_021482</name>
</gene>
<feature type="compositionally biased region" description="Polar residues" evidence="2">
    <location>
        <begin position="299"/>
        <end position="309"/>
    </location>
</feature>
<name>A0A8J6BNB8_ELECQ</name>
<evidence type="ECO:0000313" key="6">
    <source>
        <dbReference type="Proteomes" id="UP000770717"/>
    </source>
</evidence>
<dbReference type="InterPro" id="IPR056872">
    <property type="entry name" value="TTC3/DZIP3-like_helical"/>
</dbReference>
<feature type="domain" description="TTC3/DZIP3/RBM44-like helical" evidence="4">
    <location>
        <begin position="313"/>
        <end position="370"/>
    </location>
</feature>
<keyword evidence="1" id="KW-0175">Coiled coil</keyword>
<dbReference type="PANTHER" id="PTHR17550">
    <property type="entry name" value="E3 UBIQUITIN-PROTEIN LIGASE TTC3"/>
    <property type="match status" value="1"/>
</dbReference>
<feature type="domain" description="TTC3/DZIP3-like helical" evidence="3">
    <location>
        <begin position="28"/>
        <end position="220"/>
    </location>
</feature>